<accession>A0ABW8SMS3</accession>
<dbReference type="Proteomes" id="UP001623660">
    <property type="component" value="Unassembled WGS sequence"/>
</dbReference>
<keyword evidence="2" id="KW-1185">Reference proteome</keyword>
<sequence length="41" mass="4558">MSSIVPRPNNLPDNIGDLSKFVLVGREKLVPVKAEIRVIDK</sequence>
<evidence type="ECO:0000313" key="1">
    <source>
        <dbReference type="EMBL" id="MFL0197352.1"/>
    </source>
</evidence>
<dbReference type="EMBL" id="JBJHZX010000029">
    <property type="protein sequence ID" value="MFL0197352.1"/>
    <property type="molecule type" value="Genomic_DNA"/>
</dbReference>
<dbReference type="RefSeq" id="WP_406793457.1">
    <property type="nucleotide sequence ID" value="NZ_JBJHZX010000029.1"/>
</dbReference>
<gene>
    <name evidence="1" type="ORF">ACJDU8_17555</name>
</gene>
<reference evidence="1 2" key="1">
    <citation type="submission" date="2024-11" db="EMBL/GenBank/DDBJ databases">
        <authorList>
            <person name="Heng Y.C."/>
            <person name="Lim A.C.H."/>
            <person name="Lee J.K.Y."/>
            <person name="Kittelmann S."/>
        </authorList>
    </citation>
    <scope>NUCLEOTIDE SEQUENCE [LARGE SCALE GENOMIC DNA]</scope>
    <source>
        <strain evidence="1 2">WILCCON 0269</strain>
    </source>
</reference>
<comment type="caution">
    <text evidence="1">The sequence shown here is derived from an EMBL/GenBank/DDBJ whole genome shotgun (WGS) entry which is preliminary data.</text>
</comment>
<organism evidence="1 2">
    <name type="scientific">Candidatus Clostridium eludens</name>
    <dbReference type="NCBI Taxonomy" id="3381663"/>
    <lineage>
        <taxon>Bacteria</taxon>
        <taxon>Bacillati</taxon>
        <taxon>Bacillota</taxon>
        <taxon>Clostridia</taxon>
        <taxon>Eubacteriales</taxon>
        <taxon>Clostridiaceae</taxon>
        <taxon>Clostridium</taxon>
    </lineage>
</organism>
<protein>
    <submittedName>
        <fullName evidence="1">Uncharacterized protein</fullName>
    </submittedName>
</protein>
<evidence type="ECO:0000313" key="2">
    <source>
        <dbReference type="Proteomes" id="UP001623660"/>
    </source>
</evidence>
<name>A0ABW8SMS3_9CLOT</name>
<proteinExistence type="predicted"/>